<dbReference type="EMBL" id="JACHMH010000001">
    <property type="protein sequence ID" value="MBB4680802.1"/>
    <property type="molecule type" value="Genomic_DNA"/>
</dbReference>
<evidence type="ECO:0000313" key="3">
    <source>
        <dbReference type="EMBL" id="MBB4680802.1"/>
    </source>
</evidence>
<dbReference type="GO" id="GO:0005975">
    <property type="term" value="P:carbohydrate metabolic process"/>
    <property type="evidence" value="ECO:0007669"/>
    <property type="project" value="InterPro"/>
</dbReference>
<dbReference type="InterPro" id="IPR010905">
    <property type="entry name" value="Glyco_hydro_88"/>
</dbReference>
<comment type="caution">
    <text evidence="3">The sequence shown here is derived from an EMBL/GenBank/DDBJ whole genome shotgun (WGS) entry which is preliminary data.</text>
</comment>
<dbReference type="RefSeq" id="WP_185006867.1">
    <property type="nucleotide sequence ID" value="NZ_BAAAUI010000062.1"/>
</dbReference>
<feature type="chain" id="PRO_5030744754" evidence="2">
    <location>
        <begin position="30"/>
        <end position="390"/>
    </location>
</feature>
<evidence type="ECO:0000256" key="2">
    <source>
        <dbReference type="SAM" id="SignalP"/>
    </source>
</evidence>
<evidence type="ECO:0000313" key="4">
    <source>
        <dbReference type="Proteomes" id="UP000533598"/>
    </source>
</evidence>
<keyword evidence="2" id="KW-0732">Signal</keyword>
<evidence type="ECO:0000256" key="1">
    <source>
        <dbReference type="ARBA" id="ARBA00022801"/>
    </source>
</evidence>
<sequence>MHTRAVRAARRLVTAFAVVGALLAGGVSAATPAPASTVDWSRAVVDATLTRFPTPASFGEWSHTRGLFLYGVYQVYRRTGEKRYLDYVRGWADLTVDAEGRLNTSLTQQNPMLPGSLLIALHAETGDVRYRKAAEVIRARIAEYPRTSDGGMWYSSLTPGELWADSVYMAQPFLARYGKAYGDGKYAYDEAARNLLVTFKHLVAPNGLLFHAYDENGDASWGPDPVTHTSSVHWVRTIGWHSMALVDVLEVLPRNHPDRPRLIANLHTLARAFARFQEPRTGRWFQVVDRGDDPDNWTETSGSAMYTYTLGKAVRLGLLPHYYDTVARKGHRGVLAKVVKGADGLANVLDTSEGTHPSDYQTYLSRRRMTNDLHGLAAFVVMNEVLTQRM</sequence>
<organism evidence="3 4">
    <name type="scientific">Crossiella cryophila</name>
    <dbReference type="NCBI Taxonomy" id="43355"/>
    <lineage>
        <taxon>Bacteria</taxon>
        <taxon>Bacillati</taxon>
        <taxon>Actinomycetota</taxon>
        <taxon>Actinomycetes</taxon>
        <taxon>Pseudonocardiales</taxon>
        <taxon>Pseudonocardiaceae</taxon>
        <taxon>Crossiella</taxon>
    </lineage>
</organism>
<keyword evidence="4" id="KW-1185">Reference proteome</keyword>
<reference evidence="3 4" key="1">
    <citation type="submission" date="2020-08" db="EMBL/GenBank/DDBJ databases">
        <title>Sequencing the genomes of 1000 actinobacteria strains.</title>
        <authorList>
            <person name="Klenk H.-P."/>
        </authorList>
    </citation>
    <scope>NUCLEOTIDE SEQUENCE [LARGE SCALE GENOMIC DNA]</scope>
    <source>
        <strain evidence="3 4">DSM 44230</strain>
    </source>
</reference>
<dbReference type="Gene3D" id="1.50.10.10">
    <property type="match status" value="1"/>
</dbReference>
<keyword evidence="3" id="KW-0326">Glycosidase</keyword>
<dbReference type="AlphaFoldDB" id="A0A7W7CGI2"/>
<dbReference type="InterPro" id="IPR012341">
    <property type="entry name" value="6hp_glycosidase-like_sf"/>
</dbReference>
<dbReference type="GO" id="GO:0102211">
    <property type="term" value="F:unsaturated rhamnogalacturonyl hydrolase activity"/>
    <property type="evidence" value="ECO:0007669"/>
    <property type="project" value="UniProtKB-EC"/>
</dbReference>
<dbReference type="EC" id="3.2.1.172" evidence="3"/>
<dbReference type="PANTHER" id="PTHR33886">
    <property type="entry name" value="UNSATURATED RHAMNOGALACTURONAN HYDROLASE (EUROFUNG)"/>
    <property type="match status" value="1"/>
</dbReference>
<protein>
    <submittedName>
        <fullName evidence="3">Unsaturated rhamnogalacturonyl hydrolase</fullName>
        <ecNumber evidence="3">3.2.1.172</ecNumber>
    </submittedName>
</protein>
<gene>
    <name evidence="3" type="ORF">HNR67_006920</name>
</gene>
<dbReference type="InterPro" id="IPR052043">
    <property type="entry name" value="PolySaccharide_Degr_Enz"/>
</dbReference>
<proteinExistence type="predicted"/>
<dbReference type="PANTHER" id="PTHR33886:SF8">
    <property type="entry name" value="UNSATURATED RHAMNOGALACTURONAN HYDROLASE (EUROFUNG)"/>
    <property type="match status" value="1"/>
</dbReference>
<keyword evidence="1 3" id="KW-0378">Hydrolase</keyword>
<dbReference type="Proteomes" id="UP000533598">
    <property type="component" value="Unassembled WGS sequence"/>
</dbReference>
<dbReference type="InterPro" id="IPR008928">
    <property type="entry name" value="6-hairpin_glycosidase_sf"/>
</dbReference>
<name>A0A7W7CGI2_9PSEU</name>
<feature type="signal peptide" evidence="2">
    <location>
        <begin position="1"/>
        <end position="29"/>
    </location>
</feature>
<dbReference type="Pfam" id="PF07470">
    <property type="entry name" value="Glyco_hydro_88"/>
    <property type="match status" value="1"/>
</dbReference>
<dbReference type="SUPFAM" id="SSF48208">
    <property type="entry name" value="Six-hairpin glycosidases"/>
    <property type="match status" value="1"/>
</dbReference>
<accession>A0A7W7CGI2</accession>